<dbReference type="Proteomes" id="UP001059475">
    <property type="component" value="Chromosome"/>
</dbReference>
<accession>A0ABY5ES63</accession>
<reference evidence="1" key="1">
    <citation type="submission" date="2022-07" db="EMBL/GenBank/DDBJ databases">
        <title>First report of Bartonella spp. in marsupials in Brazil, with a description of Bartonella harrusi sp. nov. and new proposal for taxonomic reclassification of species of the genus Bartonella.</title>
        <authorList>
            <person name="Amaral R.B."/>
        </authorList>
    </citation>
    <scope>NUCLEOTIDE SEQUENCE</scope>
    <source>
        <strain evidence="1">117A</strain>
    </source>
</reference>
<gene>
    <name evidence="1" type="ORF">NMK50_08880</name>
</gene>
<evidence type="ECO:0008006" key="3">
    <source>
        <dbReference type="Google" id="ProtNLM"/>
    </source>
</evidence>
<organism evidence="1 2">
    <name type="scientific">Bartonella harrusi</name>
    <dbReference type="NCBI Taxonomy" id="2961895"/>
    <lineage>
        <taxon>Bacteria</taxon>
        <taxon>Pseudomonadati</taxon>
        <taxon>Pseudomonadota</taxon>
        <taxon>Alphaproteobacteria</taxon>
        <taxon>Hyphomicrobiales</taxon>
        <taxon>Bartonellaceae</taxon>
        <taxon>Bartonella</taxon>
    </lineage>
</organism>
<protein>
    <recommendedName>
        <fullName evidence="3">Plasmodium RESA N-terminal domain-containing protein</fullName>
    </recommendedName>
</protein>
<evidence type="ECO:0000313" key="1">
    <source>
        <dbReference type="EMBL" id="UTO28246.1"/>
    </source>
</evidence>
<keyword evidence="2" id="KW-1185">Reference proteome</keyword>
<sequence>MNGKQVATGSCQNNIFTNRQHEEMEKILNNLDSLSWEHKVPLYNKKDILSLLYDISDTYEAAREAFIHYKMLIDTVKEGYIAFSKDCCPSMVKHKFDEYKKLDKNRKKDSPVFIGTSTFEKTYKLGVIEWMNVANEKFDNQLAFWNRLIKIENAKKSYKSFGVRRKWKHWKSLSKKDKNRLQENFRKQLLKKRFSLRSILLAFHKLSRKRKIKVGM</sequence>
<dbReference type="RefSeq" id="WP_254770156.1">
    <property type="nucleotide sequence ID" value="NZ_CP101114.1"/>
</dbReference>
<evidence type="ECO:0000313" key="2">
    <source>
        <dbReference type="Proteomes" id="UP001059475"/>
    </source>
</evidence>
<name>A0ABY5ES63_9HYPH</name>
<dbReference type="EMBL" id="CP101114">
    <property type="protein sequence ID" value="UTO28246.1"/>
    <property type="molecule type" value="Genomic_DNA"/>
</dbReference>
<proteinExistence type="predicted"/>